<dbReference type="InterPro" id="IPR027417">
    <property type="entry name" value="P-loop_NTPase"/>
</dbReference>
<dbReference type="InterPro" id="IPR036640">
    <property type="entry name" value="ABC1_TM_sf"/>
</dbReference>
<feature type="transmembrane region" description="Helical" evidence="7">
    <location>
        <begin position="156"/>
        <end position="188"/>
    </location>
</feature>
<feature type="transmembrane region" description="Helical" evidence="7">
    <location>
        <begin position="283"/>
        <end position="306"/>
    </location>
</feature>
<dbReference type="PANTHER" id="PTHR24221:SF654">
    <property type="entry name" value="ATP-BINDING CASSETTE SUB-FAMILY B MEMBER 6"/>
    <property type="match status" value="1"/>
</dbReference>
<feature type="domain" description="ABC transporter" evidence="8">
    <location>
        <begin position="316"/>
        <end position="540"/>
    </location>
</feature>
<evidence type="ECO:0000256" key="5">
    <source>
        <dbReference type="ARBA" id="ARBA00022989"/>
    </source>
</evidence>
<dbReference type="InterPro" id="IPR003439">
    <property type="entry name" value="ABC_transporter-like_ATP-bd"/>
</dbReference>
<dbReference type="Pfam" id="PF00664">
    <property type="entry name" value="ABC_membrane"/>
    <property type="match status" value="1"/>
</dbReference>
<protein>
    <submittedName>
        <fullName evidence="10">ATP-binding cassette domain-containing protein</fullName>
    </submittedName>
</protein>
<feature type="transmembrane region" description="Helical" evidence="7">
    <location>
        <begin position="257"/>
        <end position="277"/>
    </location>
</feature>
<dbReference type="InterPro" id="IPR039421">
    <property type="entry name" value="Type_1_exporter"/>
</dbReference>
<dbReference type="PROSITE" id="PS50893">
    <property type="entry name" value="ABC_TRANSPORTER_2"/>
    <property type="match status" value="1"/>
</dbReference>
<dbReference type="InterPro" id="IPR017871">
    <property type="entry name" value="ABC_transporter-like_CS"/>
</dbReference>
<evidence type="ECO:0000256" key="2">
    <source>
        <dbReference type="ARBA" id="ARBA00022692"/>
    </source>
</evidence>
<sequence length="540" mass="56001">MSPQTRAPARLTPIEMVRPTGALRASLRAGTLSAIAAALGGLFLLGISGWFLTGAAVAGAAGFAAVQAFNYLIPSAAIRLLAITRTVARYGERLLSHKAALTAMADVRSRLFARLAMQDTRSAPNLSAGEASARLIGDIDALEDLVVRQPTRPGSLAAALAGVALAALSGWLCALVLALLLAVFPFALGALSRRWTRTPAHEAAEALGDLRSRYVDMAQARAEIAAYGLVPRVLDELALPVARLDAARARLFRAEGAIAAFQLVYGALAAIVVLATASRGPALAALAILAASAAVEGLAALARTAFRQASVDESLRRLEDLLALDAPAPAAPIDVNLSASTLHLGAQAFGPGARIALTGPSGSGKTIVLEALAGLRSSAAPIRIGERALAQCCEAELSALFALSAQDAPLLAGSIADNLRLAHTGLDETAMRTALHVACLDERIARLPHGLDTRLGEDGAPLSGGERKRLSLARALLAGRPWLLLDEPTEGLDAATEARLVERLGDWLERTGSGLVLVSHRPHPLTLVHARVAIDTLVTL</sequence>
<dbReference type="Proteomes" id="UP001162881">
    <property type="component" value="Unassembled WGS sequence"/>
</dbReference>
<organism evidence="10 11">
    <name type="scientific">Novosphingobium organovorum</name>
    <dbReference type="NCBI Taxonomy" id="2930092"/>
    <lineage>
        <taxon>Bacteria</taxon>
        <taxon>Pseudomonadati</taxon>
        <taxon>Pseudomonadota</taxon>
        <taxon>Alphaproteobacteria</taxon>
        <taxon>Sphingomonadales</taxon>
        <taxon>Sphingomonadaceae</taxon>
        <taxon>Novosphingobium</taxon>
    </lineage>
</organism>
<keyword evidence="4 10" id="KW-0067">ATP-binding</keyword>
<dbReference type="Gene3D" id="3.40.50.300">
    <property type="entry name" value="P-loop containing nucleotide triphosphate hydrolases"/>
    <property type="match status" value="1"/>
</dbReference>
<proteinExistence type="predicted"/>
<reference evidence="10" key="1">
    <citation type="submission" date="2022-03" db="EMBL/GenBank/DDBJ databases">
        <title>Identification of a novel bacterium isolated from mangrove sediments.</title>
        <authorList>
            <person name="Pan X."/>
        </authorList>
    </citation>
    <scope>NUCLEOTIDE SEQUENCE</scope>
    <source>
        <strain evidence="10">B1949</strain>
    </source>
</reference>
<keyword evidence="11" id="KW-1185">Reference proteome</keyword>
<dbReference type="EMBL" id="JALHLF010000064">
    <property type="protein sequence ID" value="MCJ2183873.1"/>
    <property type="molecule type" value="Genomic_DNA"/>
</dbReference>
<dbReference type="PROSITE" id="PS50929">
    <property type="entry name" value="ABC_TM1F"/>
    <property type="match status" value="1"/>
</dbReference>
<dbReference type="PANTHER" id="PTHR24221">
    <property type="entry name" value="ATP-BINDING CASSETTE SUB-FAMILY B"/>
    <property type="match status" value="1"/>
</dbReference>
<evidence type="ECO:0000313" key="10">
    <source>
        <dbReference type="EMBL" id="MCJ2183873.1"/>
    </source>
</evidence>
<dbReference type="Gene3D" id="1.20.1560.10">
    <property type="entry name" value="ABC transporter type 1, transmembrane domain"/>
    <property type="match status" value="1"/>
</dbReference>
<dbReference type="Pfam" id="PF00005">
    <property type="entry name" value="ABC_tran"/>
    <property type="match status" value="1"/>
</dbReference>
<dbReference type="SMART" id="SM00382">
    <property type="entry name" value="AAA"/>
    <property type="match status" value="1"/>
</dbReference>
<keyword evidence="3" id="KW-0547">Nucleotide-binding</keyword>
<keyword evidence="2 7" id="KW-0812">Transmembrane</keyword>
<gene>
    <name evidence="10" type="ORF">MTR62_14385</name>
</gene>
<evidence type="ECO:0000313" key="11">
    <source>
        <dbReference type="Proteomes" id="UP001162881"/>
    </source>
</evidence>
<dbReference type="SUPFAM" id="SSF52540">
    <property type="entry name" value="P-loop containing nucleoside triphosphate hydrolases"/>
    <property type="match status" value="1"/>
</dbReference>
<feature type="transmembrane region" description="Helical" evidence="7">
    <location>
        <begin position="52"/>
        <end position="73"/>
    </location>
</feature>
<comment type="subcellular location">
    <subcellularLocation>
        <location evidence="1">Cell membrane</location>
        <topology evidence="1">Multi-pass membrane protein</topology>
    </subcellularLocation>
</comment>
<accession>A0ABT0BG83</accession>
<evidence type="ECO:0000256" key="6">
    <source>
        <dbReference type="ARBA" id="ARBA00023136"/>
    </source>
</evidence>
<evidence type="ECO:0000259" key="9">
    <source>
        <dbReference type="PROSITE" id="PS50929"/>
    </source>
</evidence>
<feature type="transmembrane region" description="Helical" evidence="7">
    <location>
        <begin position="25"/>
        <end position="45"/>
    </location>
</feature>
<evidence type="ECO:0000256" key="7">
    <source>
        <dbReference type="SAM" id="Phobius"/>
    </source>
</evidence>
<evidence type="ECO:0000256" key="3">
    <source>
        <dbReference type="ARBA" id="ARBA00022741"/>
    </source>
</evidence>
<feature type="domain" description="ABC transmembrane type-1" evidence="9">
    <location>
        <begin position="29"/>
        <end position="313"/>
    </location>
</feature>
<evidence type="ECO:0000256" key="1">
    <source>
        <dbReference type="ARBA" id="ARBA00004651"/>
    </source>
</evidence>
<dbReference type="InterPro" id="IPR011527">
    <property type="entry name" value="ABC1_TM_dom"/>
</dbReference>
<evidence type="ECO:0000256" key="4">
    <source>
        <dbReference type="ARBA" id="ARBA00022840"/>
    </source>
</evidence>
<comment type="caution">
    <text evidence="10">The sequence shown here is derived from an EMBL/GenBank/DDBJ whole genome shotgun (WGS) entry which is preliminary data.</text>
</comment>
<dbReference type="GO" id="GO:0005524">
    <property type="term" value="F:ATP binding"/>
    <property type="evidence" value="ECO:0007669"/>
    <property type="project" value="UniProtKB-KW"/>
</dbReference>
<keyword evidence="5 7" id="KW-1133">Transmembrane helix</keyword>
<dbReference type="PROSITE" id="PS00211">
    <property type="entry name" value="ABC_TRANSPORTER_1"/>
    <property type="match status" value="1"/>
</dbReference>
<name>A0ABT0BG83_9SPHN</name>
<keyword evidence="6 7" id="KW-0472">Membrane</keyword>
<dbReference type="SUPFAM" id="SSF90123">
    <property type="entry name" value="ABC transporter transmembrane region"/>
    <property type="match status" value="1"/>
</dbReference>
<dbReference type="InterPro" id="IPR003593">
    <property type="entry name" value="AAA+_ATPase"/>
</dbReference>
<evidence type="ECO:0000259" key="8">
    <source>
        <dbReference type="PROSITE" id="PS50893"/>
    </source>
</evidence>